<gene>
    <name evidence="2" type="ORF">Cgig2_001097</name>
</gene>
<feature type="transmembrane region" description="Helical" evidence="1">
    <location>
        <begin position="239"/>
        <end position="257"/>
    </location>
</feature>
<protein>
    <submittedName>
        <fullName evidence="2">Uncharacterized protein</fullName>
    </submittedName>
</protein>
<keyword evidence="1" id="KW-0812">Transmembrane</keyword>
<keyword evidence="1" id="KW-1133">Transmembrane helix</keyword>
<dbReference type="OrthoDB" id="1745164at2759"/>
<comment type="caution">
    <text evidence="2">The sequence shown here is derived from an EMBL/GenBank/DDBJ whole genome shotgun (WGS) entry which is preliminary data.</text>
</comment>
<name>A0A9Q1JX02_9CARY</name>
<dbReference type="EMBL" id="JAKOGI010000601">
    <property type="protein sequence ID" value="KAJ8432504.1"/>
    <property type="molecule type" value="Genomic_DNA"/>
</dbReference>
<evidence type="ECO:0000256" key="1">
    <source>
        <dbReference type="SAM" id="Phobius"/>
    </source>
</evidence>
<keyword evidence="3" id="KW-1185">Reference proteome</keyword>
<organism evidence="2 3">
    <name type="scientific">Carnegiea gigantea</name>
    <dbReference type="NCBI Taxonomy" id="171969"/>
    <lineage>
        <taxon>Eukaryota</taxon>
        <taxon>Viridiplantae</taxon>
        <taxon>Streptophyta</taxon>
        <taxon>Embryophyta</taxon>
        <taxon>Tracheophyta</taxon>
        <taxon>Spermatophyta</taxon>
        <taxon>Magnoliopsida</taxon>
        <taxon>eudicotyledons</taxon>
        <taxon>Gunneridae</taxon>
        <taxon>Pentapetalae</taxon>
        <taxon>Caryophyllales</taxon>
        <taxon>Cactineae</taxon>
        <taxon>Cactaceae</taxon>
        <taxon>Cactoideae</taxon>
        <taxon>Echinocereeae</taxon>
        <taxon>Carnegiea</taxon>
    </lineage>
</organism>
<keyword evidence="1" id="KW-0472">Membrane</keyword>
<dbReference type="AlphaFoldDB" id="A0A9Q1JX02"/>
<proteinExistence type="predicted"/>
<evidence type="ECO:0000313" key="3">
    <source>
        <dbReference type="Proteomes" id="UP001153076"/>
    </source>
</evidence>
<accession>A0A9Q1JX02</accession>
<evidence type="ECO:0000313" key="2">
    <source>
        <dbReference type="EMBL" id="KAJ8432504.1"/>
    </source>
</evidence>
<reference evidence="2" key="1">
    <citation type="submission" date="2022-04" db="EMBL/GenBank/DDBJ databases">
        <title>Carnegiea gigantea Genome sequencing and assembly v2.</title>
        <authorList>
            <person name="Copetti D."/>
            <person name="Sanderson M.J."/>
            <person name="Burquez A."/>
            <person name="Wojciechowski M.F."/>
        </authorList>
    </citation>
    <scope>NUCLEOTIDE SEQUENCE</scope>
    <source>
        <strain evidence="2">SGP5-SGP5p</strain>
        <tissue evidence="2">Aerial part</tissue>
    </source>
</reference>
<dbReference type="Proteomes" id="UP001153076">
    <property type="component" value="Unassembled WGS sequence"/>
</dbReference>
<sequence>MAIITGLAATTAPVLCSAARTRLRASGGKQSKRAPTIGNFDHLFGGVKKDWEFLKNGVSKGVQWANETLHVPKIVKTVDDAVWLRNLEDPNAHSFQPPPWPQPSYPGPNLMHPYSRIPLVSLSITEIKYILAALSRVDLLLADLQALAAYGNYFYCMSKIWSRPLPESYDAQQIEDYFNCRPHVVAFRLLELPVRVQLPGLDIKYQGATRLSKVGSLLGTQIEMIMQLQRRLSLYVQEFLWGLSLRIVCLIMWNSCLRRMC</sequence>